<dbReference type="Proteomes" id="UP001432039">
    <property type="component" value="Chromosome"/>
</dbReference>
<evidence type="ECO:0000313" key="3">
    <source>
        <dbReference type="EMBL" id="WUQ17129.1"/>
    </source>
</evidence>
<accession>A0ABZ1TMU9</accession>
<reference evidence="3" key="1">
    <citation type="submission" date="2022-10" db="EMBL/GenBank/DDBJ databases">
        <title>The complete genomes of actinobacterial strains from the NBC collection.</title>
        <authorList>
            <person name="Joergensen T.S."/>
            <person name="Alvarez Arevalo M."/>
            <person name="Sterndorff E.B."/>
            <person name="Faurdal D."/>
            <person name="Vuksanovic O."/>
            <person name="Mourched A.-S."/>
            <person name="Charusanti P."/>
            <person name="Shaw S."/>
            <person name="Blin K."/>
            <person name="Weber T."/>
        </authorList>
    </citation>
    <scope>NUCLEOTIDE SEQUENCE</scope>
    <source>
        <strain evidence="3">NBC_00248</strain>
    </source>
</reference>
<dbReference type="CDD" id="cd07043">
    <property type="entry name" value="STAS_anti-anti-sigma_factors"/>
    <property type="match status" value="1"/>
</dbReference>
<keyword evidence="4" id="KW-1185">Reference proteome</keyword>
<feature type="domain" description="STAS" evidence="2">
    <location>
        <begin position="22"/>
        <end position="124"/>
    </location>
</feature>
<dbReference type="InterPro" id="IPR002645">
    <property type="entry name" value="STAS_dom"/>
</dbReference>
<sequence length="176" mass="19012">MHSAFEIHIRHYGATLHVTPVGELDVDGDQALNDVRTALHHGVAVVACDMRRLTFLDLTGLHYLLDLARNAQSRGIAFFAYNWQHQPQRLLDRADDLAPPDGQGRRTAPTRILRRTLRQAAASAADPARAGTSERPETTGGCAAAGSDADTGMARPGGNAPERVGTGHDQYAADRR</sequence>
<name>A0ABZ1TMU9_STRVG</name>
<evidence type="ECO:0000313" key="4">
    <source>
        <dbReference type="Proteomes" id="UP001432039"/>
    </source>
</evidence>
<feature type="compositionally biased region" description="Low complexity" evidence="1">
    <location>
        <begin position="120"/>
        <end position="130"/>
    </location>
</feature>
<proteinExistence type="predicted"/>
<dbReference type="RefSeq" id="WP_328965358.1">
    <property type="nucleotide sequence ID" value="NZ_CP108090.1"/>
</dbReference>
<evidence type="ECO:0000259" key="2">
    <source>
        <dbReference type="PROSITE" id="PS50801"/>
    </source>
</evidence>
<dbReference type="InterPro" id="IPR036513">
    <property type="entry name" value="STAS_dom_sf"/>
</dbReference>
<protein>
    <submittedName>
        <fullName evidence="3">STAS domain-containing protein</fullName>
    </submittedName>
</protein>
<feature type="region of interest" description="Disordered" evidence="1">
    <location>
        <begin position="118"/>
        <end position="176"/>
    </location>
</feature>
<dbReference type="EMBL" id="CP108090">
    <property type="protein sequence ID" value="WUQ17129.1"/>
    <property type="molecule type" value="Genomic_DNA"/>
</dbReference>
<dbReference type="PROSITE" id="PS50801">
    <property type="entry name" value="STAS"/>
    <property type="match status" value="1"/>
</dbReference>
<dbReference type="SUPFAM" id="SSF52091">
    <property type="entry name" value="SpoIIaa-like"/>
    <property type="match status" value="1"/>
</dbReference>
<dbReference type="InterPro" id="IPR058548">
    <property type="entry name" value="MlaB-like_STAS"/>
</dbReference>
<dbReference type="Pfam" id="PF13466">
    <property type="entry name" value="STAS_2"/>
    <property type="match status" value="1"/>
</dbReference>
<gene>
    <name evidence="3" type="ORF">OG517_40195</name>
</gene>
<evidence type="ECO:0000256" key="1">
    <source>
        <dbReference type="SAM" id="MobiDB-lite"/>
    </source>
</evidence>
<dbReference type="Gene3D" id="3.30.750.24">
    <property type="entry name" value="STAS domain"/>
    <property type="match status" value="1"/>
</dbReference>
<organism evidence="3 4">
    <name type="scientific">Streptomyces virginiae</name>
    <name type="common">Streptomyces cinnamonensis</name>
    <dbReference type="NCBI Taxonomy" id="1961"/>
    <lineage>
        <taxon>Bacteria</taxon>
        <taxon>Bacillati</taxon>
        <taxon>Actinomycetota</taxon>
        <taxon>Actinomycetes</taxon>
        <taxon>Kitasatosporales</taxon>
        <taxon>Streptomycetaceae</taxon>
        <taxon>Streptomyces</taxon>
    </lineage>
</organism>